<name>A0ACC0WNI1_9STRA</name>
<evidence type="ECO:0000313" key="2">
    <source>
        <dbReference type="Proteomes" id="UP001163321"/>
    </source>
</evidence>
<accession>A0ACC0WNI1</accession>
<dbReference type="EMBL" id="CM047590">
    <property type="protein sequence ID" value="KAI9919458.1"/>
    <property type="molecule type" value="Genomic_DNA"/>
</dbReference>
<sequence>MFRTRYLFIHGKEHQAILFFREAKARVGRVAVSSDGVDEDGVEEDRSDVNGADSAAGNGADSSAGNGAGGSAGNGEGSLAGNGADSFSGMRSGGENNKKKQAFCGKCHRCHKVGNKQLECPSRTELIKEIAFTVHTGEKEGWLLDSGASSHTTPSKDDFHEYHELIGPIKVCAADGAGMNAIGRRSVRFRCGNGKMVTMHDVLHIPKLNRRLMSVPKTTQHGHDVRFDETHCGIFKDGDLAVSAKRIGSVYTLKVEHEHAMLVAHENSDNEWDLWHARTGHTSYNNYEKMKTATEGLPNVTAVVNEKLCGGSL</sequence>
<comment type="caution">
    <text evidence="1">The sequence shown here is derived from an EMBL/GenBank/DDBJ whole genome shotgun (WGS) entry which is preliminary data.</text>
</comment>
<evidence type="ECO:0000313" key="1">
    <source>
        <dbReference type="EMBL" id="KAI9919458.1"/>
    </source>
</evidence>
<dbReference type="Proteomes" id="UP001163321">
    <property type="component" value="Chromosome 11"/>
</dbReference>
<gene>
    <name evidence="1" type="ORF">PsorP6_017463</name>
</gene>
<organism evidence="1 2">
    <name type="scientific">Peronosclerospora sorghi</name>
    <dbReference type="NCBI Taxonomy" id="230839"/>
    <lineage>
        <taxon>Eukaryota</taxon>
        <taxon>Sar</taxon>
        <taxon>Stramenopiles</taxon>
        <taxon>Oomycota</taxon>
        <taxon>Peronosporomycetes</taxon>
        <taxon>Peronosporales</taxon>
        <taxon>Peronosporaceae</taxon>
        <taxon>Peronosclerospora</taxon>
    </lineage>
</organism>
<protein>
    <submittedName>
        <fullName evidence="1">Uncharacterized protein</fullName>
    </submittedName>
</protein>
<reference evidence="1 2" key="1">
    <citation type="journal article" date="2022" name="bioRxiv">
        <title>The genome of the oomycete Peronosclerospora sorghi, a cosmopolitan pathogen of maize and sorghum, is inflated with dispersed pseudogenes.</title>
        <authorList>
            <person name="Fletcher K."/>
            <person name="Martin F."/>
            <person name="Isakeit T."/>
            <person name="Cavanaugh K."/>
            <person name="Magill C."/>
            <person name="Michelmore R."/>
        </authorList>
    </citation>
    <scope>NUCLEOTIDE SEQUENCE [LARGE SCALE GENOMIC DNA]</scope>
    <source>
        <strain evidence="1">P6</strain>
    </source>
</reference>
<keyword evidence="2" id="KW-1185">Reference proteome</keyword>
<proteinExistence type="predicted"/>